<accession>A0ABR3WR40</accession>
<feature type="signal peptide" evidence="2">
    <location>
        <begin position="1"/>
        <end position="28"/>
    </location>
</feature>
<protein>
    <recommendedName>
        <fullName evidence="5">SET domain-containing protein</fullName>
    </recommendedName>
</protein>
<name>A0ABR3WR40_9PEZI</name>
<organism evidence="3 4">
    <name type="scientific">Phialemonium thermophilum</name>
    <dbReference type="NCBI Taxonomy" id="223376"/>
    <lineage>
        <taxon>Eukaryota</taxon>
        <taxon>Fungi</taxon>
        <taxon>Dikarya</taxon>
        <taxon>Ascomycota</taxon>
        <taxon>Pezizomycotina</taxon>
        <taxon>Sordariomycetes</taxon>
        <taxon>Sordariomycetidae</taxon>
        <taxon>Cephalothecales</taxon>
        <taxon>Cephalothecaceae</taxon>
        <taxon>Phialemonium</taxon>
    </lineage>
</organism>
<dbReference type="PANTHER" id="PTHR47332">
    <property type="entry name" value="SET DOMAIN-CONTAINING PROTEIN 5"/>
    <property type="match status" value="1"/>
</dbReference>
<dbReference type="Gene3D" id="2.170.270.10">
    <property type="entry name" value="SET domain"/>
    <property type="match status" value="1"/>
</dbReference>
<dbReference type="PANTHER" id="PTHR47332:SF6">
    <property type="entry name" value="SET DOMAIN-CONTAINING PROTEIN"/>
    <property type="match status" value="1"/>
</dbReference>
<comment type="caution">
    <text evidence="3">The sequence shown here is derived from an EMBL/GenBank/DDBJ whole genome shotgun (WGS) entry which is preliminary data.</text>
</comment>
<dbReference type="Proteomes" id="UP001586593">
    <property type="component" value="Unassembled WGS sequence"/>
</dbReference>
<keyword evidence="4" id="KW-1185">Reference proteome</keyword>
<dbReference type="SUPFAM" id="SSF82199">
    <property type="entry name" value="SET domain"/>
    <property type="match status" value="1"/>
</dbReference>
<proteinExistence type="predicted"/>
<feature type="region of interest" description="Disordered" evidence="1">
    <location>
        <begin position="91"/>
        <end position="112"/>
    </location>
</feature>
<keyword evidence="2" id="KW-0732">Signal</keyword>
<evidence type="ECO:0000256" key="1">
    <source>
        <dbReference type="SAM" id="MobiDB-lite"/>
    </source>
</evidence>
<evidence type="ECO:0000313" key="3">
    <source>
        <dbReference type="EMBL" id="KAL1865942.1"/>
    </source>
</evidence>
<dbReference type="EMBL" id="JAZHXJ010000279">
    <property type="protein sequence ID" value="KAL1865942.1"/>
    <property type="molecule type" value="Genomic_DNA"/>
</dbReference>
<sequence length="510" mass="56219">MLPSGSAMTWYGALASAVLLLAAGQCRKTGTPPSGESGTQVCVWEPSRILLPPPNRSCPVPIDDVTAEQGESRSSPWSYPPFCVEWEPQDSQLQHAGSIDEGEEEEDQHRSPDAVKYCVYTSTPFRCGHGISLITTPELAASASLGLDDVAVPAATRDHPTSSCSPYYRAFPNSTATPPGSRTQPAFEVTELPGRGLGSVARRRIRKWETVVAGYPAILAQMDFMDVLSPEQIREVMARAVGQLPLEQQQEVFALDRSTGGGMIQDILQTNIFGVTVEGVLHMALVPEASAKGEPRLQAQVGGWFPRRFRSAANRYMGSTFWRYDPHTLTMEIVAMRDINRGEEITFSYAPLGLVYEARKSTLREWGFDCKCPLCSSSRRDLAASDRRRLRVDDLHDALLRGSSLTGRQIEALAEELVRLVEEEAMWPKLAVYYEVIARAYLDAAAALAEKDPGDGGRRRRELLEAAERHVELCEGTWKQYAGGFEHENVEGVAKLWKDLNEAKETAASS</sequence>
<evidence type="ECO:0008006" key="5">
    <source>
        <dbReference type="Google" id="ProtNLM"/>
    </source>
</evidence>
<dbReference type="CDD" id="cd20071">
    <property type="entry name" value="SET_SMYD"/>
    <property type="match status" value="1"/>
</dbReference>
<gene>
    <name evidence="3" type="ORF">VTK73DRAFT_4948</name>
</gene>
<feature type="chain" id="PRO_5045404593" description="SET domain-containing protein" evidence="2">
    <location>
        <begin position="29"/>
        <end position="510"/>
    </location>
</feature>
<dbReference type="InterPro" id="IPR053185">
    <property type="entry name" value="SET_domain_protein"/>
</dbReference>
<reference evidence="3 4" key="1">
    <citation type="journal article" date="2024" name="Commun. Biol.">
        <title>Comparative genomic analysis of thermophilic fungi reveals convergent evolutionary adaptations and gene losses.</title>
        <authorList>
            <person name="Steindorff A.S."/>
            <person name="Aguilar-Pontes M.V."/>
            <person name="Robinson A.J."/>
            <person name="Andreopoulos B."/>
            <person name="LaButti K."/>
            <person name="Kuo A."/>
            <person name="Mondo S."/>
            <person name="Riley R."/>
            <person name="Otillar R."/>
            <person name="Haridas S."/>
            <person name="Lipzen A."/>
            <person name="Grimwood J."/>
            <person name="Schmutz J."/>
            <person name="Clum A."/>
            <person name="Reid I.D."/>
            <person name="Moisan M.C."/>
            <person name="Butler G."/>
            <person name="Nguyen T.T.M."/>
            <person name="Dewar K."/>
            <person name="Conant G."/>
            <person name="Drula E."/>
            <person name="Henrissat B."/>
            <person name="Hansel C."/>
            <person name="Singer S."/>
            <person name="Hutchinson M.I."/>
            <person name="de Vries R.P."/>
            <person name="Natvig D.O."/>
            <person name="Powell A.J."/>
            <person name="Tsang A."/>
            <person name="Grigoriev I.V."/>
        </authorList>
    </citation>
    <scope>NUCLEOTIDE SEQUENCE [LARGE SCALE GENOMIC DNA]</scope>
    <source>
        <strain evidence="3 4">ATCC 24622</strain>
    </source>
</reference>
<evidence type="ECO:0000256" key="2">
    <source>
        <dbReference type="SAM" id="SignalP"/>
    </source>
</evidence>
<evidence type="ECO:0000313" key="4">
    <source>
        <dbReference type="Proteomes" id="UP001586593"/>
    </source>
</evidence>
<dbReference type="InterPro" id="IPR046341">
    <property type="entry name" value="SET_dom_sf"/>
</dbReference>